<comment type="similarity">
    <text evidence="14">Belongs to the cytochrome b family.</text>
</comment>
<evidence type="ECO:0000256" key="11">
    <source>
        <dbReference type="ARBA" id="ARBA00023004"/>
    </source>
</evidence>
<evidence type="ECO:0000256" key="8">
    <source>
        <dbReference type="ARBA" id="ARBA00022792"/>
    </source>
</evidence>
<dbReference type="GO" id="GO:0016491">
    <property type="term" value="F:oxidoreductase activity"/>
    <property type="evidence" value="ECO:0007669"/>
    <property type="project" value="UniProtKB-UniRule"/>
</dbReference>
<dbReference type="PANTHER" id="PTHR19271:SF16">
    <property type="entry name" value="CYTOCHROME B"/>
    <property type="match status" value="1"/>
</dbReference>
<sequence length="374" mass="43670">MLIPNFSFYCIYRITYFVLLMKSHLQSYPCPLQINFFWNFGFLLGVAIILQIITGILLALHYTSDLNSAYFSLFFLIREVFYGWCLRYFHSSGASFVFLFLFLHLGRAMFYGSYFYNPNTWFSGIILFLFLMAIAFMGYVLPFGQMSFWGATVITNLLSPFPSLIEWVSGGYCVHSPTLKRFFLFHYQLPFLVCGFSILHLFYLHFLSSNNPLRNSTNNKIPFFPLIFDKDFFGLILVLCLYFFETHFGVSSLSHPDNALEACALLTPLHIVPEWYFLCQYAMLKAVPNKNAGFIILLTSILILLLFGEIRNLTTLCLLNNNSFSLSFLFSLSLSFLWIGYQFPQEKFLSYARILTLYYYFLLMCILFSKKKKK</sequence>
<comment type="function">
    <text evidence="14">Component of the ubiquinol-cytochrome c reductase complex (complex III or cytochrome b-c1 complex) that is part of the mitochondrial respiratory chain. The b-c1 complex mediates electron transfer from ubiquinol to cytochrome c. Contributes to the generation of a proton gradient across the mitochondrial membrane that is then used for ATP synthesis.</text>
</comment>
<feature type="transmembrane region" description="Helical" evidence="14">
    <location>
        <begin position="6"/>
        <end position="25"/>
    </location>
</feature>
<evidence type="ECO:0000256" key="1">
    <source>
        <dbReference type="ARBA" id="ARBA00004448"/>
    </source>
</evidence>
<dbReference type="EMBL" id="AF357518">
    <property type="protein sequence ID" value="AAM97602.2"/>
    <property type="molecule type" value="mRNA"/>
</dbReference>
<accession>Q8M4X4</accession>
<dbReference type="PANTHER" id="PTHR19271">
    <property type="entry name" value="CYTOCHROME B"/>
    <property type="match status" value="1"/>
</dbReference>
<keyword evidence="12 14" id="KW-0496">Mitochondrion</keyword>
<dbReference type="GO" id="GO:0008121">
    <property type="term" value="F:quinol-cytochrome-c reductase activity"/>
    <property type="evidence" value="ECO:0007669"/>
    <property type="project" value="TreeGrafter"/>
</dbReference>
<dbReference type="CDD" id="cd00284">
    <property type="entry name" value="Cytochrome_b_N"/>
    <property type="match status" value="1"/>
</dbReference>
<dbReference type="Pfam" id="PF00032">
    <property type="entry name" value="Cytochrom_B_C"/>
    <property type="match status" value="1"/>
</dbReference>
<reference evidence="17" key="1">
    <citation type="journal article" date="2002" name="J. Mol. Biol.">
        <title>Widespread and extensive editing of mitochondrial mRNAS in dinoflagellates.</title>
        <authorList>
            <person name="Lin S."/>
            <person name="Zhang H."/>
            <person name="Spencer D.F."/>
            <person name="Norman J.E."/>
            <person name="Gray M.W."/>
        </authorList>
    </citation>
    <scope>NUCLEOTIDE SEQUENCE</scope>
    <source>
        <strain evidence="17">CCMP1830</strain>
    </source>
</reference>
<feature type="domain" description="Cytochrome b/b6 C-terminal region profile" evidence="16">
    <location>
        <begin position="213"/>
        <end position="374"/>
    </location>
</feature>
<dbReference type="InterPro" id="IPR027387">
    <property type="entry name" value="Cytb/b6-like_sf"/>
</dbReference>
<keyword evidence="11 14" id="KW-0408">Iron</keyword>
<comment type="cofactor">
    <cofactor evidence="14">
        <name>heme b</name>
        <dbReference type="ChEBI" id="CHEBI:60344"/>
    </cofactor>
    <text evidence="14">Binds 2 heme groups non-covalently.</text>
</comment>
<evidence type="ECO:0000256" key="13">
    <source>
        <dbReference type="ARBA" id="ARBA00023136"/>
    </source>
</evidence>
<keyword evidence="10 14" id="KW-1133">Transmembrane helix</keyword>
<dbReference type="GO" id="GO:0006122">
    <property type="term" value="P:mitochondrial electron transport, ubiquinol to cytochrome c"/>
    <property type="evidence" value="ECO:0007669"/>
    <property type="project" value="TreeGrafter"/>
</dbReference>
<feature type="non-terminal residue" evidence="17">
    <location>
        <position position="374"/>
    </location>
</feature>
<keyword evidence="3 14" id="KW-0813">Transport</keyword>
<dbReference type="Gene3D" id="1.20.810.10">
    <property type="entry name" value="Cytochrome Bc1 Complex, Chain C"/>
    <property type="match status" value="1"/>
</dbReference>
<feature type="transmembrane region" description="Helical" evidence="14">
    <location>
        <begin position="121"/>
        <end position="141"/>
    </location>
</feature>
<evidence type="ECO:0000259" key="16">
    <source>
        <dbReference type="PROSITE" id="PS51003"/>
    </source>
</evidence>
<dbReference type="SUPFAM" id="SSF81342">
    <property type="entry name" value="Transmembrane di-heme cytochromes"/>
    <property type="match status" value="1"/>
</dbReference>
<dbReference type="Pfam" id="PF00033">
    <property type="entry name" value="Cytochrome_B"/>
    <property type="match status" value="1"/>
</dbReference>
<dbReference type="SUPFAM" id="SSF81648">
    <property type="entry name" value="a domain/subunit of cytochrome bc1 complex (Ubiquinol-cytochrome c reductase)"/>
    <property type="match status" value="1"/>
</dbReference>
<evidence type="ECO:0000256" key="9">
    <source>
        <dbReference type="ARBA" id="ARBA00022982"/>
    </source>
</evidence>
<dbReference type="PROSITE" id="PS51003">
    <property type="entry name" value="CYTB_CTER"/>
    <property type="match status" value="1"/>
</dbReference>
<dbReference type="GO" id="GO:0005743">
    <property type="term" value="C:mitochondrial inner membrane"/>
    <property type="evidence" value="ECO:0007669"/>
    <property type="project" value="UniProtKB-SubCell"/>
</dbReference>
<reference evidence="17" key="3">
    <citation type="submission" date="2007-03" db="EMBL/GenBank/DDBJ databases">
        <authorList>
            <person name="Zhang H."/>
            <person name="Lin S."/>
        </authorList>
    </citation>
    <scope>NUCLEOTIDE SEQUENCE</scope>
    <source>
        <strain evidence="17">CCMP1830</strain>
    </source>
</reference>
<dbReference type="InterPro" id="IPR005798">
    <property type="entry name" value="Cyt_b/b6_C"/>
</dbReference>
<feature type="transmembrane region" description="Helical" evidence="14">
    <location>
        <begin position="185"/>
        <end position="203"/>
    </location>
</feature>
<feature type="transmembrane region" description="Helical" evidence="14">
    <location>
        <begin position="349"/>
        <end position="368"/>
    </location>
</feature>
<dbReference type="InterPro" id="IPR005797">
    <property type="entry name" value="Cyt_b/b6_N"/>
</dbReference>
<keyword evidence="7 14" id="KW-0479">Metal-binding</keyword>
<proteinExistence type="evidence at transcript level"/>
<evidence type="ECO:0000256" key="5">
    <source>
        <dbReference type="ARBA" id="ARBA00022660"/>
    </source>
</evidence>
<feature type="transmembrane region" description="Helical" evidence="14">
    <location>
        <begin position="292"/>
        <end position="310"/>
    </location>
</feature>
<dbReference type="InterPro" id="IPR016174">
    <property type="entry name" value="Di-haem_cyt_TM"/>
</dbReference>
<evidence type="ECO:0000256" key="14">
    <source>
        <dbReference type="RuleBase" id="RU362117"/>
    </source>
</evidence>
<evidence type="ECO:0000256" key="6">
    <source>
        <dbReference type="ARBA" id="ARBA00022692"/>
    </source>
</evidence>
<evidence type="ECO:0000256" key="2">
    <source>
        <dbReference type="ARBA" id="ARBA00013531"/>
    </source>
</evidence>
<feature type="domain" description="Cytochrome b/b6 N-terminal region profile" evidence="15">
    <location>
        <begin position="8"/>
        <end position="213"/>
    </location>
</feature>
<keyword evidence="9 14" id="KW-0249">Electron transport</keyword>
<feature type="transmembrane region" description="Helical" evidence="14">
    <location>
        <begin position="37"/>
        <end position="62"/>
    </location>
</feature>
<dbReference type="PROSITE" id="PS51002">
    <property type="entry name" value="CYTB_NTER"/>
    <property type="match status" value="1"/>
</dbReference>
<keyword evidence="5 14" id="KW-0679">Respiratory chain</keyword>
<evidence type="ECO:0000259" key="15">
    <source>
        <dbReference type="PROSITE" id="PS51002"/>
    </source>
</evidence>
<keyword evidence="6 14" id="KW-0812">Transmembrane</keyword>
<dbReference type="InterPro" id="IPR036150">
    <property type="entry name" value="Cyt_b/b6_C_sf"/>
</dbReference>
<feature type="transmembrane region" description="Helical" evidence="14">
    <location>
        <begin position="148"/>
        <end position="165"/>
    </location>
</feature>
<protein>
    <recommendedName>
        <fullName evidence="2 14">Cytochrome b</fullName>
    </recommendedName>
</protein>
<geneLocation type="mitochondrion" evidence="17"/>
<dbReference type="AlphaFoldDB" id="Q8M4X4"/>
<organism evidence="17">
    <name type="scientific">Pfiesteria piscicida</name>
    <name type="common">Phantom dinoflagellate</name>
    <dbReference type="NCBI Taxonomy" id="71001"/>
    <lineage>
        <taxon>Eukaryota</taxon>
        <taxon>Sar</taxon>
        <taxon>Alveolata</taxon>
        <taxon>Dinophyceae</taxon>
        <taxon>Peridiniales</taxon>
        <taxon>Pfiesteriaceae</taxon>
        <taxon>Pfiesteria</taxon>
    </lineage>
</organism>
<dbReference type="GO" id="GO:0046872">
    <property type="term" value="F:metal ion binding"/>
    <property type="evidence" value="ECO:0007669"/>
    <property type="project" value="UniProtKB-UniRule"/>
</dbReference>
<evidence type="ECO:0000256" key="4">
    <source>
        <dbReference type="ARBA" id="ARBA00022617"/>
    </source>
</evidence>
<keyword evidence="13 14" id="KW-0472">Membrane</keyword>
<evidence type="ECO:0000256" key="10">
    <source>
        <dbReference type="ARBA" id="ARBA00022989"/>
    </source>
</evidence>
<name>Q8M4X4_PFIPI</name>
<keyword evidence="4 14" id="KW-0349">Heme</keyword>
<feature type="transmembrane region" description="Helical" evidence="14">
    <location>
        <begin position="322"/>
        <end position="343"/>
    </location>
</feature>
<dbReference type="InterPro" id="IPR048259">
    <property type="entry name" value="Cytochrome_b_N_euk/bac"/>
</dbReference>
<keyword evidence="8" id="KW-0999">Mitochondrion inner membrane</keyword>
<evidence type="ECO:0000256" key="12">
    <source>
        <dbReference type="ARBA" id="ARBA00023128"/>
    </source>
</evidence>
<feature type="transmembrane region" description="Helical" evidence="14">
    <location>
        <begin position="223"/>
        <end position="244"/>
    </location>
</feature>
<evidence type="ECO:0000313" key="17">
    <source>
        <dbReference type="EMBL" id="AAM97602.2"/>
    </source>
</evidence>
<evidence type="ECO:0000256" key="7">
    <source>
        <dbReference type="ARBA" id="ARBA00022723"/>
    </source>
</evidence>
<comment type="subcellular location">
    <subcellularLocation>
        <location evidence="1">Mitochondrion inner membrane</location>
        <topology evidence="1">Multi-pass membrane protein</topology>
    </subcellularLocation>
</comment>
<evidence type="ECO:0000256" key="3">
    <source>
        <dbReference type="ARBA" id="ARBA00022448"/>
    </source>
</evidence>
<reference evidence="17" key="2">
    <citation type="journal article" date="2005" name="J. Eukaryot. Microbiol.">
        <title>Mitochondrial cytochrome b mRNA editing in dinoflagellates: possible ecological and evolutionary associations?</title>
        <authorList>
            <person name="Zhang H."/>
            <person name="Lin S."/>
        </authorList>
    </citation>
    <scope>NUCLEOTIDE SEQUENCE</scope>
    <source>
        <strain evidence="17">CCMP1830</strain>
    </source>
</reference>